<dbReference type="NCBIfam" id="TIGR00099">
    <property type="entry name" value="Cof-subfamily"/>
    <property type="match status" value="1"/>
</dbReference>
<dbReference type="Gene3D" id="3.30.1240.10">
    <property type="match status" value="1"/>
</dbReference>
<dbReference type="SFLD" id="SFLDS00003">
    <property type="entry name" value="Haloacid_Dehalogenase"/>
    <property type="match status" value="1"/>
</dbReference>
<dbReference type="EMBL" id="UHFR01000005">
    <property type="protein sequence ID" value="SUN76682.1"/>
    <property type="molecule type" value="Genomic_DNA"/>
</dbReference>
<keyword evidence="2" id="KW-1185">Reference proteome</keyword>
<dbReference type="InterPro" id="IPR006379">
    <property type="entry name" value="HAD-SF_hydro_IIB"/>
</dbReference>
<dbReference type="Pfam" id="PF08282">
    <property type="entry name" value="Hydrolase_3"/>
    <property type="match status" value="1"/>
</dbReference>
<sequence length="271" mass="31276">MNKKMIALDLDGTLLNNESKLSEKTKKVLKKVMEKGHHVIITTGRPYWMAHEFYKELELHEPMINFNGALTHIPEKKWEFEHSRKIDKDLLVDMIEQADAIEADFIASQYRRKFFIQEQNNFQVNPEFFGVESFPKGSQFQLDKVTKGPNGILLQTRVKNRYDLAHELEKHYQNALSINTWGGPFNILECSAYGVNKAYALNYLLSVYKMDKRDLIAFGDEHNDTEMLEFAGTGYAMKNANPAILEHADKQTALSNDEDGVAHELEKLFLE</sequence>
<dbReference type="InterPro" id="IPR000150">
    <property type="entry name" value="Cof"/>
</dbReference>
<dbReference type="EC" id="3.1.3.-" evidence="1"/>
<evidence type="ECO:0000313" key="2">
    <source>
        <dbReference type="Proteomes" id="UP000254634"/>
    </source>
</evidence>
<dbReference type="InterPro" id="IPR023214">
    <property type="entry name" value="HAD_sf"/>
</dbReference>
<dbReference type="GO" id="GO:0005829">
    <property type="term" value="C:cytosol"/>
    <property type="evidence" value="ECO:0007669"/>
    <property type="project" value="TreeGrafter"/>
</dbReference>
<organism evidence="1 2">
    <name type="scientific">Streptococcus massiliensis</name>
    <dbReference type="NCBI Taxonomy" id="313439"/>
    <lineage>
        <taxon>Bacteria</taxon>
        <taxon>Bacillati</taxon>
        <taxon>Bacillota</taxon>
        <taxon>Bacilli</taxon>
        <taxon>Lactobacillales</taxon>
        <taxon>Streptococcaceae</taxon>
        <taxon>Streptococcus</taxon>
    </lineage>
</organism>
<dbReference type="GO" id="GO:0016791">
    <property type="term" value="F:phosphatase activity"/>
    <property type="evidence" value="ECO:0007669"/>
    <property type="project" value="TreeGrafter"/>
</dbReference>
<dbReference type="SFLD" id="SFLDG01140">
    <property type="entry name" value="C2.B:_Phosphomannomutase_and_P"/>
    <property type="match status" value="1"/>
</dbReference>
<dbReference type="PANTHER" id="PTHR10000">
    <property type="entry name" value="PHOSPHOSERINE PHOSPHATASE"/>
    <property type="match status" value="1"/>
</dbReference>
<dbReference type="EC" id="3.6.1.-" evidence="1"/>
<keyword evidence="1" id="KW-0378">Hydrolase</keyword>
<dbReference type="CDD" id="cd07516">
    <property type="entry name" value="HAD_Pase"/>
    <property type="match status" value="1"/>
</dbReference>
<name>A0A380KXJ5_9STRE</name>
<dbReference type="AlphaFoldDB" id="A0A380KXJ5"/>
<dbReference type="OrthoDB" id="9781413at2"/>
<accession>A0A380KXJ5</accession>
<dbReference type="NCBIfam" id="TIGR01484">
    <property type="entry name" value="HAD-SF-IIB"/>
    <property type="match status" value="1"/>
</dbReference>
<dbReference type="PANTHER" id="PTHR10000:SF23">
    <property type="entry name" value="5-AMINO-6-(5-PHOSPHO-D-RIBITYLAMINO)URACIL PHOSPHATASE YITU"/>
    <property type="match status" value="1"/>
</dbReference>
<dbReference type="InterPro" id="IPR036412">
    <property type="entry name" value="HAD-like_sf"/>
</dbReference>
<gene>
    <name evidence="1" type="primary">yidA_4</name>
    <name evidence="1" type="ORF">NCTC13765_01180</name>
</gene>
<proteinExistence type="predicted"/>
<dbReference type="GO" id="GO:0000287">
    <property type="term" value="F:magnesium ion binding"/>
    <property type="evidence" value="ECO:0007669"/>
    <property type="project" value="TreeGrafter"/>
</dbReference>
<evidence type="ECO:0000313" key="1">
    <source>
        <dbReference type="EMBL" id="SUN76682.1"/>
    </source>
</evidence>
<dbReference type="STRING" id="1123307.GCA_000380065_00088"/>
<dbReference type="RefSeq" id="WP_018370770.1">
    <property type="nucleotide sequence ID" value="NZ_UHFR01000005.1"/>
</dbReference>
<protein>
    <submittedName>
        <fullName evidence="1">Putative hydrolase</fullName>
        <ecNumber evidence="1">3.1.3.-</ecNumber>
        <ecNumber evidence="1">3.6.1.-</ecNumber>
    </submittedName>
</protein>
<dbReference type="Gene3D" id="3.40.50.1000">
    <property type="entry name" value="HAD superfamily/HAD-like"/>
    <property type="match status" value="1"/>
</dbReference>
<dbReference type="Proteomes" id="UP000254634">
    <property type="component" value="Unassembled WGS sequence"/>
</dbReference>
<dbReference type="SUPFAM" id="SSF56784">
    <property type="entry name" value="HAD-like"/>
    <property type="match status" value="1"/>
</dbReference>
<reference evidence="1" key="1">
    <citation type="submission" date="2018-06" db="EMBL/GenBank/DDBJ databases">
        <authorList>
            <consortium name="Pathogen Informatics"/>
            <person name="Doyle S."/>
        </authorList>
    </citation>
    <scope>NUCLEOTIDE SEQUENCE [LARGE SCALE GENOMIC DNA]</scope>
    <source>
        <strain evidence="1">NCTC13765</strain>
    </source>
</reference>